<dbReference type="AlphaFoldDB" id="A0A6T6SN89"/>
<gene>
    <name evidence="1" type="ORF">HTEP1355_LOCUS5597</name>
    <name evidence="2" type="ORF">HTEP1355_LOCUS5598</name>
</gene>
<evidence type="ECO:0008006" key="3">
    <source>
        <dbReference type="Google" id="ProtNLM"/>
    </source>
</evidence>
<protein>
    <recommendedName>
        <fullName evidence="3">Ubiquitin-like domain-containing protein</fullName>
    </recommendedName>
</protein>
<accession>A0A6T6SN89</accession>
<reference evidence="1" key="1">
    <citation type="submission" date="2021-01" db="EMBL/GenBank/DDBJ databases">
        <authorList>
            <person name="Corre E."/>
            <person name="Pelletier E."/>
            <person name="Niang G."/>
            <person name="Scheremetjew M."/>
            <person name="Finn R."/>
            <person name="Kale V."/>
            <person name="Holt S."/>
            <person name="Cochrane G."/>
            <person name="Meng A."/>
            <person name="Brown T."/>
            <person name="Cohen L."/>
        </authorList>
    </citation>
    <scope>NUCLEOTIDE SEQUENCE</scope>
    <source>
        <strain evidence="1">CCMP443</strain>
    </source>
</reference>
<organism evidence="1">
    <name type="scientific">Hemiselmis tepida</name>
    <dbReference type="NCBI Taxonomy" id="464990"/>
    <lineage>
        <taxon>Eukaryota</taxon>
        <taxon>Cryptophyceae</taxon>
        <taxon>Cryptomonadales</taxon>
        <taxon>Hemiselmidaceae</taxon>
        <taxon>Hemiselmis</taxon>
    </lineage>
</organism>
<dbReference type="EMBL" id="HBFN01009663">
    <property type="protein sequence ID" value="CAD8789149.1"/>
    <property type="molecule type" value="Transcribed_RNA"/>
</dbReference>
<proteinExistence type="predicted"/>
<sequence length="122" mass="13896">MEDASMEDEIERTDTIHVLMPVCEYRQGVQNVTISVSCILENLEDLAERVRLLPDVWIPPSHKALWTSPTTGKPYLSEEEPLTNLGIRDGDTLKLFFFAPSWPGFERLRAGEFVEPTTFDVV</sequence>
<evidence type="ECO:0000313" key="1">
    <source>
        <dbReference type="EMBL" id="CAD8789146.1"/>
    </source>
</evidence>
<evidence type="ECO:0000313" key="2">
    <source>
        <dbReference type="EMBL" id="CAD8789149.1"/>
    </source>
</evidence>
<name>A0A6T6SN89_9CRYP</name>
<dbReference type="EMBL" id="HBFN01009662">
    <property type="protein sequence ID" value="CAD8789146.1"/>
    <property type="molecule type" value="Transcribed_RNA"/>
</dbReference>